<proteinExistence type="predicted"/>
<dbReference type="Pfam" id="PF03886">
    <property type="entry name" value="ABC_trans_aux"/>
    <property type="match status" value="1"/>
</dbReference>
<sequence>MIHKGIRILALGTVIGLCACGGSAPVRYYTLVPPVGGEVATATGAAIPATPASFQFELLPVGVPAQADQPSLVVRQGGQGVAVLDGERWIAPLGDEVRNALSADLAAQLHSQDVTGLASTGKPVARIKVDLRRFDSVPGSYAMIDAAWSVRMLKGDGVIACTSRIQQNVGTTYESVVQGHQRALAELATQIATAAVPLAAGQSASCPAS</sequence>
<dbReference type="AlphaFoldDB" id="A0A4R0YSW5"/>
<dbReference type="Gene3D" id="3.40.50.10610">
    <property type="entry name" value="ABC-type transport auxiliary lipoprotein component"/>
    <property type="match status" value="1"/>
</dbReference>
<keyword evidence="3" id="KW-1185">Reference proteome</keyword>
<dbReference type="Proteomes" id="UP000291822">
    <property type="component" value="Unassembled WGS sequence"/>
</dbReference>
<dbReference type="PROSITE" id="PS51257">
    <property type="entry name" value="PROKAR_LIPOPROTEIN"/>
    <property type="match status" value="1"/>
</dbReference>
<evidence type="ECO:0000313" key="2">
    <source>
        <dbReference type="EMBL" id="TCI12433.1"/>
    </source>
</evidence>
<name>A0A4R0YSW5_9GAMM</name>
<gene>
    <name evidence="2" type="ORF">EZM97_03545</name>
</gene>
<organism evidence="2 3">
    <name type="scientific">Dyella soli</name>
    <dbReference type="NCBI Taxonomy" id="522319"/>
    <lineage>
        <taxon>Bacteria</taxon>
        <taxon>Pseudomonadati</taxon>
        <taxon>Pseudomonadota</taxon>
        <taxon>Gammaproteobacteria</taxon>
        <taxon>Lysobacterales</taxon>
        <taxon>Rhodanobacteraceae</taxon>
        <taxon>Dyella</taxon>
    </lineage>
</organism>
<dbReference type="SUPFAM" id="SSF159594">
    <property type="entry name" value="XCC0632-like"/>
    <property type="match status" value="1"/>
</dbReference>
<dbReference type="EMBL" id="SJTG01000001">
    <property type="protein sequence ID" value="TCI12433.1"/>
    <property type="molecule type" value="Genomic_DNA"/>
</dbReference>
<reference evidence="2 3" key="1">
    <citation type="submission" date="2019-02" db="EMBL/GenBank/DDBJ databases">
        <title>Dyella amyloliquefaciens sp. nov., isolated from forest soil.</title>
        <authorList>
            <person name="Gao Z.-H."/>
            <person name="Qiu L.-H."/>
        </authorList>
    </citation>
    <scope>NUCLEOTIDE SEQUENCE [LARGE SCALE GENOMIC DNA]</scope>
    <source>
        <strain evidence="2 3">KACC 12747</strain>
    </source>
</reference>
<evidence type="ECO:0000259" key="1">
    <source>
        <dbReference type="Pfam" id="PF03886"/>
    </source>
</evidence>
<protein>
    <submittedName>
        <fullName evidence="2">Membrane integrity-associated transporter subunit PqiC</fullName>
    </submittedName>
</protein>
<feature type="domain" description="ABC-type transport auxiliary lipoprotein component" evidence="1">
    <location>
        <begin position="43"/>
        <end position="192"/>
    </location>
</feature>
<dbReference type="InterPro" id="IPR005586">
    <property type="entry name" value="ABC_trans_aux"/>
</dbReference>
<comment type="caution">
    <text evidence="2">The sequence shown here is derived from an EMBL/GenBank/DDBJ whole genome shotgun (WGS) entry which is preliminary data.</text>
</comment>
<dbReference type="RefSeq" id="WP_131150788.1">
    <property type="nucleotide sequence ID" value="NZ_SJTG01000001.1"/>
</dbReference>
<evidence type="ECO:0000313" key="3">
    <source>
        <dbReference type="Proteomes" id="UP000291822"/>
    </source>
</evidence>
<accession>A0A4R0YSW5</accession>